<evidence type="ECO:0000313" key="3">
    <source>
        <dbReference type="Proteomes" id="UP000267804"/>
    </source>
</evidence>
<dbReference type="EMBL" id="CP024087">
    <property type="protein sequence ID" value="AYF30097.1"/>
    <property type="molecule type" value="Genomic_DNA"/>
</dbReference>
<dbReference type="PANTHER" id="PTHR38436">
    <property type="entry name" value="POLYKETIDE CYCLASE SNOAL-LIKE DOMAIN"/>
    <property type="match status" value="1"/>
</dbReference>
<dbReference type="Pfam" id="PF07366">
    <property type="entry name" value="SnoaL"/>
    <property type="match status" value="1"/>
</dbReference>
<dbReference type="Proteomes" id="UP000267804">
    <property type="component" value="Chromosome"/>
</dbReference>
<accession>A0A386WP14</accession>
<evidence type="ECO:0000313" key="1">
    <source>
        <dbReference type="EMBL" id="AYF30097.1"/>
    </source>
</evidence>
<name>A0A386WP14_9ACTN</name>
<dbReference type="GO" id="GO:0030638">
    <property type="term" value="P:polyketide metabolic process"/>
    <property type="evidence" value="ECO:0007669"/>
    <property type="project" value="InterPro"/>
</dbReference>
<dbReference type="RefSeq" id="WP_120571914.1">
    <property type="nucleotide sequence ID" value="NZ_CP024087.1"/>
</dbReference>
<protein>
    <submittedName>
        <fullName evidence="2">Ester cyclase</fullName>
    </submittedName>
</protein>
<dbReference type="AlphaFoldDB" id="A0A386WP14"/>
<dbReference type="InterPro" id="IPR032710">
    <property type="entry name" value="NTF2-like_dom_sf"/>
</dbReference>
<dbReference type="InterPro" id="IPR009959">
    <property type="entry name" value="Cyclase_SnoaL-like"/>
</dbReference>
<sequence>MTQNDLRNWYLRYVAALNAHEFDGMDEFINDTVMLNGEPGTRDDVIAVQKHDVDAVPDLRWKVEELLFDRDRIAVRAINYGTPVKEWLGVPPSGASFEIVEYAIYKVSDGRFVQMTALHDSAEMLRQLTAAR</sequence>
<reference evidence="2" key="2">
    <citation type="submission" date="2021-03" db="EMBL/GenBank/DDBJ databases">
        <title>X isolated from Micromonospora tulbaghiae.</title>
        <authorList>
            <person name="Stennett H.L."/>
        </authorList>
    </citation>
    <scope>NUCLEOTIDE SEQUENCE</scope>
    <source>
        <strain evidence="2">28M1-20</strain>
    </source>
</reference>
<proteinExistence type="predicted"/>
<gene>
    <name evidence="1" type="ORF">CSH63_22145</name>
    <name evidence="2" type="ORF">J5U46_03385</name>
</gene>
<dbReference type="Gene3D" id="3.10.450.50">
    <property type="match status" value="1"/>
</dbReference>
<organism evidence="1 3">
    <name type="scientific">Micromonospora tulbaghiae</name>
    <dbReference type="NCBI Taxonomy" id="479978"/>
    <lineage>
        <taxon>Bacteria</taxon>
        <taxon>Bacillati</taxon>
        <taxon>Actinomycetota</taxon>
        <taxon>Actinomycetes</taxon>
        <taxon>Micromonosporales</taxon>
        <taxon>Micromonosporaceae</taxon>
        <taxon>Micromonospora</taxon>
    </lineage>
</organism>
<evidence type="ECO:0000313" key="2">
    <source>
        <dbReference type="EMBL" id="MBO4139199.1"/>
    </source>
</evidence>
<dbReference type="PANTHER" id="PTHR38436:SF1">
    <property type="entry name" value="ESTER CYCLASE"/>
    <property type="match status" value="1"/>
</dbReference>
<dbReference type="SUPFAM" id="SSF54427">
    <property type="entry name" value="NTF2-like"/>
    <property type="match status" value="1"/>
</dbReference>
<reference evidence="1 3" key="1">
    <citation type="submission" date="2017-10" db="EMBL/GenBank/DDBJ databases">
        <title>Integration of genomic and chemical information greatly accelerates assignment of the full stereostructure of myelolactone, a potent inhibitor of myeloma from a marine-derived Micromonospora.</title>
        <authorList>
            <person name="Kim M.C."/>
            <person name="Machado H."/>
            <person name="Jensen P.R."/>
            <person name="Fenical W."/>
        </authorList>
    </citation>
    <scope>NUCLEOTIDE SEQUENCE [LARGE SCALE GENOMIC DNA]</scope>
    <source>
        <strain evidence="1 3">CNY-010</strain>
    </source>
</reference>
<dbReference type="EMBL" id="JAGFVQ010000004">
    <property type="protein sequence ID" value="MBO4139199.1"/>
    <property type="molecule type" value="Genomic_DNA"/>
</dbReference>
<dbReference type="Proteomes" id="UP000669887">
    <property type="component" value="Unassembled WGS sequence"/>
</dbReference>
<dbReference type="KEGG" id="mtua:CSH63_22145"/>